<proteinExistence type="predicted"/>
<sequence length="94" mass="10851">MDDMSKSRKKFLCLDCGIDTGRIGEHYMLIDETWHLTGLRKYGMLCIEHVESRIGRKLVPSDFNNSYLNRARTGIVSQRLSDRMMLNGNQRAGE</sequence>
<keyword evidence="2" id="KW-1185">Reference proteome</keyword>
<dbReference type="EMBL" id="MK061412">
    <property type="protein sequence ID" value="AZU97199.1"/>
    <property type="molecule type" value="Genomic_DNA"/>
</dbReference>
<dbReference type="Proteomes" id="UP000284334">
    <property type="component" value="Segment"/>
</dbReference>
<protein>
    <submittedName>
        <fullName evidence="1">Uncharacterized protein</fullName>
    </submittedName>
</protein>
<evidence type="ECO:0000313" key="1">
    <source>
        <dbReference type="EMBL" id="AZU97199.1"/>
    </source>
</evidence>
<evidence type="ECO:0000313" key="2">
    <source>
        <dbReference type="Proteomes" id="UP000284334"/>
    </source>
</evidence>
<accession>A0A3Q9R4V2</accession>
<organism evidence="1 2">
    <name type="scientific">Streptomyces phage Gilson</name>
    <dbReference type="NCBI Taxonomy" id="2488789"/>
    <lineage>
        <taxon>Viruses</taxon>
        <taxon>Duplodnaviria</taxon>
        <taxon>Heunggongvirae</taxon>
        <taxon>Uroviricota</taxon>
        <taxon>Caudoviricetes</taxon>
        <taxon>Stanwilliamsviridae</taxon>
        <taxon>Loccivirinae</taxon>
        <taxon>Gilsonvirus</taxon>
        <taxon>Gilsonvirus gilson</taxon>
    </lineage>
</organism>
<gene>
    <name evidence="1" type="primary">142</name>
    <name evidence="1" type="ORF">SEA_GILSON_142</name>
</gene>
<dbReference type="KEGG" id="vg:55612832"/>
<dbReference type="GeneID" id="55612832"/>
<dbReference type="RefSeq" id="YP_009842584.1">
    <property type="nucleotide sequence ID" value="NC_048742.1"/>
</dbReference>
<name>A0A3Q9R4V2_9CAUD</name>
<reference evidence="1 2" key="1">
    <citation type="submission" date="2018-10" db="EMBL/GenBank/DDBJ databases">
        <authorList>
            <person name="Soria N.A."/>
            <person name="Batley M.G."/>
            <person name="Hanafy A."/>
            <person name="Singh N."/>
            <person name="Shaffer C.D."/>
            <person name="Weston-Hafer K.A."/>
            <person name="Russell D.A."/>
            <person name="Pope W.H."/>
            <person name="Jacobs-Sera D."/>
            <person name="Hendrix R.W."/>
            <person name="Hatfull G.F."/>
        </authorList>
    </citation>
    <scope>NUCLEOTIDE SEQUENCE [LARGE SCALE GENOMIC DNA]</scope>
</reference>